<dbReference type="OrthoDB" id="412109at2759"/>
<evidence type="ECO:0000256" key="5">
    <source>
        <dbReference type="ARBA" id="ARBA00023242"/>
    </source>
</evidence>
<accession>A0A8H5D733</accession>
<keyword evidence="3" id="KW-0677">Repeat</keyword>
<evidence type="ECO:0000256" key="7">
    <source>
        <dbReference type="SAM" id="MobiDB-lite"/>
    </source>
</evidence>
<keyword evidence="4" id="KW-0040">ANK repeat</keyword>
<reference evidence="8 9" key="1">
    <citation type="journal article" date="2020" name="ISME J.">
        <title>Uncovering the hidden diversity of litter-decomposition mechanisms in mushroom-forming fungi.</title>
        <authorList>
            <person name="Floudas D."/>
            <person name="Bentzer J."/>
            <person name="Ahren D."/>
            <person name="Johansson T."/>
            <person name="Persson P."/>
            <person name="Tunlid A."/>
        </authorList>
    </citation>
    <scope>NUCLEOTIDE SEQUENCE [LARGE SCALE GENOMIC DNA]</scope>
    <source>
        <strain evidence="8 9">CBS 146.42</strain>
    </source>
</reference>
<comment type="subcellular location">
    <subcellularLocation>
        <location evidence="1">Nucleus</location>
    </subcellularLocation>
</comment>
<evidence type="ECO:0000313" key="9">
    <source>
        <dbReference type="Proteomes" id="UP000559027"/>
    </source>
</evidence>
<evidence type="ECO:0000256" key="2">
    <source>
        <dbReference type="ARBA" id="ARBA00022553"/>
    </source>
</evidence>
<protein>
    <submittedName>
        <fullName evidence="8">Uncharacterized protein</fullName>
    </submittedName>
</protein>
<dbReference type="Proteomes" id="UP000559027">
    <property type="component" value="Unassembled WGS sequence"/>
</dbReference>
<dbReference type="PANTHER" id="PTHR15263">
    <property type="entry name" value="I-KAPPA-B-LIKE PROTEIN IKBL"/>
    <property type="match status" value="1"/>
</dbReference>
<evidence type="ECO:0000256" key="6">
    <source>
        <dbReference type="SAM" id="Coils"/>
    </source>
</evidence>
<evidence type="ECO:0000313" key="8">
    <source>
        <dbReference type="EMBL" id="KAF5354872.1"/>
    </source>
</evidence>
<organism evidence="8 9">
    <name type="scientific">Leucocoprinus leucothites</name>
    <dbReference type="NCBI Taxonomy" id="201217"/>
    <lineage>
        <taxon>Eukaryota</taxon>
        <taxon>Fungi</taxon>
        <taxon>Dikarya</taxon>
        <taxon>Basidiomycota</taxon>
        <taxon>Agaricomycotina</taxon>
        <taxon>Agaricomycetes</taxon>
        <taxon>Agaricomycetidae</taxon>
        <taxon>Agaricales</taxon>
        <taxon>Agaricineae</taxon>
        <taxon>Agaricaceae</taxon>
        <taxon>Leucocoprinus</taxon>
    </lineage>
</organism>
<name>A0A8H5D733_9AGAR</name>
<feature type="compositionally biased region" description="Basic residues" evidence="7">
    <location>
        <begin position="1"/>
        <end position="11"/>
    </location>
</feature>
<dbReference type="PANTHER" id="PTHR15263:SF1">
    <property type="entry name" value="NF-KAPPA-B INHIBITOR-LIKE PROTEIN 1"/>
    <property type="match status" value="1"/>
</dbReference>
<comment type="caution">
    <text evidence="8">The sequence shown here is derived from an EMBL/GenBank/DDBJ whole genome shotgun (WGS) entry which is preliminary data.</text>
</comment>
<keyword evidence="5" id="KW-0539">Nucleus</keyword>
<feature type="coiled-coil region" evidence="6">
    <location>
        <begin position="137"/>
        <end position="180"/>
    </location>
</feature>
<dbReference type="InterPro" id="IPR038753">
    <property type="entry name" value="NFKBIL1"/>
</dbReference>
<sequence>MPSHHRNHHYRSSPSCHEHKAQQRLPFPREGTPTPTIRGKPGLSTYCQHQRAGLTDLPRPHQPISDTYSWVLEQEYLRRERIKQNNKTQQWVFEQRTLFPGETLQSKDDLPAAWEERTRDQMWEELVYSYELEADRWRRQQEEVKRMAAERERTKERYVQEELKRLEARLRAKRETERQRLVEEKLRLQMEARERDRREHAGTQKAIADAWRRYESGWEAITNSTASLGFEDIPWPTKSIPAAPSDITPSAIVTLLLSPFHSPKQTRKDRLRSAQLRWHPDRFRRLMNKVKEEDKEAVEEGVGIIARCLNDLMSKEKTPL</sequence>
<proteinExistence type="predicted"/>
<dbReference type="GO" id="GO:0043124">
    <property type="term" value="P:negative regulation of canonical NF-kappaB signal transduction"/>
    <property type="evidence" value="ECO:0007669"/>
    <property type="project" value="InterPro"/>
</dbReference>
<keyword evidence="6" id="KW-0175">Coiled coil</keyword>
<dbReference type="AlphaFoldDB" id="A0A8H5D733"/>
<gene>
    <name evidence="8" type="ORF">D9756_005364</name>
</gene>
<evidence type="ECO:0000256" key="1">
    <source>
        <dbReference type="ARBA" id="ARBA00004123"/>
    </source>
</evidence>
<dbReference type="EMBL" id="JAACJO010000008">
    <property type="protein sequence ID" value="KAF5354872.1"/>
    <property type="molecule type" value="Genomic_DNA"/>
</dbReference>
<evidence type="ECO:0000256" key="4">
    <source>
        <dbReference type="ARBA" id="ARBA00023043"/>
    </source>
</evidence>
<keyword evidence="2" id="KW-0597">Phosphoprotein</keyword>
<dbReference type="GO" id="GO:0005634">
    <property type="term" value="C:nucleus"/>
    <property type="evidence" value="ECO:0007669"/>
    <property type="project" value="UniProtKB-SubCell"/>
</dbReference>
<keyword evidence="9" id="KW-1185">Reference proteome</keyword>
<evidence type="ECO:0000256" key="3">
    <source>
        <dbReference type="ARBA" id="ARBA00022737"/>
    </source>
</evidence>
<feature type="region of interest" description="Disordered" evidence="7">
    <location>
        <begin position="1"/>
        <end position="44"/>
    </location>
</feature>